<dbReference type="HAMAP" id="MF_01865">
    <property type="entry name" value="MTTase_RimO"/>
    <property type="match status" value="1"/>
</dbReference>
<dbReference type="InterPro" id="IPR006638">
    <property type="entry name" value="Elp3/MiaA/NifB-like_rSAM"/>
</dbReference>
<dbReference type="SFLD" id="SFLDG01082">
    <property type="entry name" value="B12-binding_domain_containing"/>
    <property type="match status" value="1"/>
</dbReference>
<dbReference type="GO" id="GO:0005840">
    <property type="term" value="C:ribosome"/>
    <property type="evidence" value="ECO:0007669"/>
    <property type="project" value="UniProtKB-KW"/>
</dbReference>
<evidence type="ECO:0000256" key="2">
    <source>
        <dbReference type="ARBA" id="ARBA00022485"/>
    </source>
</evidence>
<dbReference type="PROSITE" id="PS01278">
    <property type="entry name" value="MTTASE_RADICAL"/>
    <property type="match status" value="1"/>
</dbReference>
<evidence type="ECO:0000256" key="8">
    <source>
        <dbReference type="ARBA" id="ARBA00023014"/>
    </source>
</evidence>
<dbReference type="NCBIfam" id="TIGR01125">
    <property type="entry name" value="30S ribosomal protein S12 methylthiotransferase RimO"/>
    <property type="match status" value="1"/>
</dbReference>
<dbReference type="InterPro" id="IPR005839">
    <property type="entry name" value="Methylthiotransferase"/>
</dbReference>
<comment type="function">
    <text evidence="10">Catalyzes the methylthiolation of an aspartic acid residue of ribosomal protein uS12.</text>
</comment>
<dbReference type="Gene3D" id="2.40.50.140">
    <property type="entry name" value="Nucleic acid-binding proteins"/>
    <property type="match status" value="1"/>
</dbReference>
<keyword evidence="14" id="KW-0689">Ribosomal protein</keyword>
<keyword evidence="14" id="KW-0687">Ribonucleoprotein</keyword>
<evidence type="ECO:0000256" key="3">
    <source>
        <dbReference type="ARBA" id="ARBA00022490"/>
    </source>
</evidence>
<keyword evidence="4 10" id="KW-0808">Transferase</keyword>
<dbReference type="Proteomes" id="UP000027931">
    <property type="component" value="Unassembled WGS sequence"/>
</dbReference>
<evidence type="ECO:0000259" key="12">
    <source>
        <dbReference type="PROSITE" id="PS51449"/>
    </source>
</evidence>
<comment type="similarity">
    <text evidence="10">Belongs to the methylthiotransferase family. RimO subfamily.</text>
</comment>
<dbReference type="RefSeq" id="WP_038085262.1">
    <property type="nucleotide sequence ID" value="NZ_JMIR01000005.1"/>
</dbReference>
<evidence type="ECO:0000256" key="9">
    <source>
        <dbReference type="ARBA" id="ARBA00051425"/>
    </source>
</evidence>
<keyword evidence="2 10" id="KW-0004">4Fe-4S</keyword>
<dbReference type="GO" id="GO:0103039">
    <property type="term" value="F:protein methylthiotransferase activity"/>
    <property type="evidence" value="ECO:0007669"/>
    <property type="project" value="UniProtKB-EC"/>
</dbReference>
<dbReference type="SMART" id="SM00729">
    <property type="entry name" value="Elp3"/>
    <property type="match status" value="1"/>
</dbReference>
<keyword evidence="5 10" id="KW-0949">S-adenosyl-L-methionine</keyword>
<dbReference type="SFLD" id="SFLDG01061">
    <property type="entry name" value="methylthiotransferase"/>
    <property type="match status" value="1"/>
</dbReference>
<dbReference type="eggNOG" id="COG0621">
    <property type="taxonomic scope" value="Bacteria"/>
</dbReference>
<keyword evidence="3 10" id="KW-0963">Cytoplasm</keyword>
<evidence type="ECO:0000256" key="10">
    <source>
        <dbReference type="HAMAP-Rule" id="MF_01865"/>
    </source>
</evidence>
<dbReference type="EMBL" id="JMIR01000005">
    <property type="protein sequence ID" value="KEO84198.1"/>
    <property type="molecule type" value="Genomic_DNA"/>
</dbReference>
<feature type="domain" description="TRAM" evidence="11">
    <location>
        <begin position="381"/>
        <end position="448"/>
    </location>
</feature>
<feature type="binding site" evidence="10">
    <location>
        <position position="166"/>
    </location>
    <ligand>
        <name>[4Fe-4S] cluster</name>
        <dbReference type="ChEBI" id="CHEBI:49883"/>
        <label>2</label>
        <note>4Fe-4S-S-AdoMet</note>
    </ligand>
</feature>
<feature type="domain" description="MTTase N-terminal" evidence="12">
    <location>
        <begin position="7"/>
        <end position="123"/>
    </location>
</feature>
<evidence type="ECO:0000313" key="14">
    <source>
        <dbReference type="EMBL" id="KEO84198.1"/>
    </source>
</evidence>
<feature type="binding site" evidence="10">
    <location>
        <position position="86"/>
    </location>
    <ligand>
        <name>[4Fe-4S] cluster</name>
        <dbReference type="ChEBI" id="CHEBI:49883"/>
        <label>1</label>
    </ligand>
</feature>
<evidence type="ECO:0000259" key="13">
    <source>
        <dbReference type="PROSITE" id="PS51918"/>
    </source>
</evidence>
<protein>
    <recommendedName>
        <fullName evidence="10">Ribosomal protein uS12 methylthiotransferase RimO</fullName>
        <shortName evidence="10">uS12 MTTase</shortName>
        <shortName evidence="10">uS12 methylthiotransferase</shortName>
        <ecNumber evidence="10">2.8.4.4</ecNumber>
    </recommendedName>
    <alternativeName>
        <fullName evidence="10">Ribosomal protein uS12 (aspartate-C(3))-methylthiotransferase</fullName>
    </alternativeName>
    <alternativeName>
        <fullName evidence="10">Ribosome maturation factor RimO</fullName>
    </alternativeName>
</protein>
<dbReference type="InterPro" id="IPR013848">
    <property type="entry name" value="Methylthiotransferase_N"/>
</dbReference>
<feature type="domain" description="Radical SAM core" evidence="13">
    <location>
        <begin position="148"/>
        <end position="379"/>
    </location>
</feature>
<feature type="binding site" evidence="10">
    <location>
        <position position="169"/>
    </location>
    <ligand>
        <name>[4Fe-4S] cluster</name>
        <dbReference type="ChEBI" id="CHEBI:49883"/>
        <label>2</label>
        <note>4Fe-4S-S-AdoMet</note>
    </ligand>
</feature>
<dbReference type="InterPro" id="IPR012340">
    <property type="entry name" value="NA-bd_OB-fold"/>
</dbReference>
<dbReference type="OrthoDB" id="9805215at2"/>
<evidence type="ECO:0000256" key="4">
    <source>
        <dbReference type="ARBA" id="ARBA00022679"/>
    </source>
</evidence>
<dbReference type="PROSITE" id="PS51449">
    <property type="entry name" value="MTTASE_N"/>
    <property type="match status" value="1"/>
</dbReference>
<dbReference type="InterPro" id="IPR005840">
    <property type="entry name" value="Ribosomal_uS12_MeSTrfase_RimO"/>
</dbReference>
<dbReference type="Gene3D" id="3.80.30.20">
    <property type="entry name" value="tm_1862 like domain"/>
    <property type="match status" value="1"/>
</dbReference>
<evidence type="ECO:0000313" key="15">
    <source>
        <dbReference type="Proteomes" id="UP000027931"/>
    </source>
</evidence>
<comment type="catalytic activity">
    <reaction evidence="9">
        <text>N(6)-dimethylallyladenosine(37) in tRNA + (sulfur carrier)-SH + AH2 + 2 S-adenosyl-L-methionine = 2-methylsulfanyl-N(6)-dimethylallyladenosine(37) in tRNA + (sulfur carrier)-H + 5'-deoxyadenosine + L-methionine + A + S-adenosyl-L-homocysteine + 2 H(+)</text>
        <dbReference type="Rhea" id="RHEA:37067"/>
        <dbReference type="Rhea" id="RHEA-COMP:10375"/>
        <dbReference type="Rhea" id="RHEA-COMP:10376"/>
        <dbReference type="Rhea" id="RHEA-COMP:14737"/>
        <dbReference type="Rhea" id="RHEA-COMP:14739"/>
        <dbReference type="ChEBI" id="CHEBI:13193"/>
        <dbReference type="ChEBI" id="CHEBI:15378"/>
        <dbReference type="ChEBI" id="CHEBI:17319"/>
        <dbReference type="ChEBI" id="CHEBI:17499"/>
        <dbReference type="ChEBI" id="CHEBI:29917"/>
        <dbReference type="ChEBI" id="CHEBI:57844"/>
        <dbReference type="ChEBI" id="CHEBI:57856"/>
        <dbReference type="ChEBI" id="CHEBI:59789"/>
        <dbReference type="ChEBI" id="CHEBI:64428"/>
        <dbReference type="ChEBI" id="CHEBI:74415"/>
        <dbReference type="ChEBI" id="CHEBI:74417"/>
        <dbReference type="EC" id="2.8.4.3"/>
    </reaction>
</comment>
<dbReference type="PANTHER" id="PTHR43837">
    <property type="entry name" value="RIBOSOMAL PROTEIN S12 METHYLTHIOTRANSFERASE RIMO"/>
    <property type="match status" value="1"/>
</dbReference>
<name>A0A074LVY6_9BACL</name>
<dbReference type="PANTHER" id="PTHR43837:SF1">
    <property type="entry name" value="RIBOSOMAL PROTEIN US12 METHYLTHIOTRANSFERASE RIMO"/>
    <property type="match status" value="1"/>
</dbReference>
<comment type="subcellular location">
    <subcellularLocation>
        <location evidence="10">Cytoplasm</location>
    </subcellularLocation>
</comment>
<evidence type="ECO:0000256" key="6">
    <source>
        <dbReference type="ARBA" id="ARBA00022723"/>
    </source>
</evidence>
<proteinExistence type="inferred from homology"/>
<dbReference type="InterPro" id="IPR020612">
    <property type="entry name" value="Methylthiotransferase_CS"/>
</dbReference>
<dbReference type="FunFam" id="3.40.50.12160:FF:000003">
    <property type="entry name" value="CDK5 regulatory subunit-associated protein 1"/>
    <property type="match status" value="1"/>
</dbReference>
<keyword evidence="6 10" id="KW-0479">Metal-binding</keyword>
<keyword evidence="15" id="KW-1185">Reference proteome</keyword>
<feature type="binding site" evidence="10">
    <location>
        <position position="52"/>
    </location>
    <ligand>
        <name>[4Fe-4S] cluster</name>
        <dbReference type="ChEBI" id="CHEBI:49883"/>
        <label>1</label>
    </ligand>
</feature>
<comment type="function">
    <text evidence="1">Catalyzes the methylthiolation of N6-(dimethylallyl)adenosine (i(6)A), leading to the formation of 2-methylthio-N6-(dimethylallyl)adenosine (ms(2)i(6)A) at position 37 in tRNAs that read codons beginning with uridine.</text>
</comment>
<comment type="caution">
    <text evidence="14">The sequence shown here is derived from an EMBL/GenBank/DDBJ whole genome shotgun (WGS) entry which is preliminary data.</text>
</comment>
<dbReference type="STRING" id="1157490.EL26_05380"/>
<organism evidence="14 15">
    <name type="scientific">Tumebacillus flagellatus</name>
    <dbReference type="NCBI Taxonomy" id="1157490"/>
    <lineage>
        <taxon>Bacteria</taxon>
        <taxon>Bacillati</taxon>
        <taxon>Bacillota</taxon>
        <taxon>Bacilli</taxon>
        <taxon>Bacillales</taxon>
        <taxon>Alicyclobacillaceae</taxon>
        <taxon>Tumebacillus</taxon>
    </lineage>
</organism>
<gene>
    <name evidence="10" type="primary">rimO</name>
    <name evidence="14" type="ORF">EL26_05380</name>
</gene>
<accession>A0A074LVY6</accession>
<dbReference type="Pfam" id="PF00919">
    <property type="entry name" value="UPF0004"/>
    <property type="match status" value="1"/>
</dbReference>
<dbReference type="PROSITE" id="PS50926">
    <property type="entry name" value="TRAM"/>
    <property type="match status" value="1"/>
</dbReference>
<dbReference type="GO" id="GO:0035599">
    <property type="term" value="F:aspartic acid methylthiotransferase activity"/>
    <property type="evidence" value="ECO:0007669"/>
    <property type="project" value="TreeGrafter"/>
</dbReference>
<dbReference type="Pfam" id="PF18693">
    <property type="entry name" value="TRAM_2"/>
    <property type="match status" value="1"/>
</dbReference>
<dbReference type="SFLD" id="SFLDF00274">
    <property type="entry name" value="ribosomal_protein_S12_methylth"/>
    <property type="match status" value="1"/>
</dbReference>
<feature type="binding site" evidence="10">
    <location>
        <position position="16"/>
    </location>
    <ligand>
        <name>[4Fe-4S] cluster</name>
        <dbReference type="ChEBI" id="CHEBI:49883"/>
        <label>1</label>
    </ligand>
</feature>
<evidence type="ECO:0000256" key="1">
    <source>
        <dbReference type="ARBA" id="ARBA00003234"/>
    </source>
</evidence>
<dbReference type="CDD" id="cd01335">
    <property type="entry name" value="Radical_SAM"/>
    <property type="match status" value="1"/>
</dbReference>
<comment type="cofactor">
    <cofactor evidence="10">
        <name>[4Fe-4S] cluster</name>
        <dbReference type="ChEBI" id="CHEBI:49883"/>
    </cofactor>
    <text evidence="10">Binds 2 [4Fe-4S] clusters. One cluster is coordinated with 3 cysteines and an exchangeable S-adenosyl-L-methionine.</text>
</comment>
<dbReference type="InterPro" id="IPR058240">
    <property type="entry name" value="rSAM_sf"/>
</dbReference>
<evidence type="ECO:0000259" key="11">
    <source>
        <dbReference type="PROSITE" id="PS50926"/>
    </source>
</evidence>
<dbReference type="InterPro" id="IPR002792">
    <property type="entry name" value="TRAM_dom"/>
</dbReference>
<dbReference type="GO" id="GO:0051539">
    <property type="term" value="F:4 iron, 4 sulfur cluster binding"/>
    <property type="evidence" value="ECO:0007669"/>
    <property type="project" value="UniProtKB-UniRule"/>
</dbReference>
<dbReference type="InterPro" id="IPR007197">
    <property type="entry name" value="rSAM"/>
</dbReference>
<dbReference type="InterPro" id="IPR038135">
    <property type="entry name" value="Methylthiotransferase_N_sf"/>
</dbReference>
<sequence>MTQKTAQKVHFVTLGCEKNLVDSEVMMGIVQGKEYTIVDNAEDADVVVVNTCGFIDDAKAESVETILQMANLKETANVKSVLVAGCMAQRYKDELMQEIPEIDGIVGTQDFIQITDLIEESLTGSRPQFFSAGNPIYLYDENTPRVHTSGNISAYIKIAEGCNHACTFCIIPTMRGKLRSRPIESIVSEAEQLVEQGVKEVILIAQDTTDYGIDIYKQRRLADLLEALNNVEGLHWIRLHYAYPGFFTDEVIDAIARCEKVAKYIDMPLQHSEDRILKSMQRPGHQAGVRKLVKKIRERVPNVALRTSIIVGFPGETDEDFENLCNFVRELEFDHIGVFTYSPEEGTPSAEFASQVPDEVKERRSNILMEVAREVAAARQARHVGQVLDVLVEKFDEEDPSVRVGRTQFDARDIDGLVFVANSDAQVGDMIKVRVTHAFDFDLSGEAV</sequence>
<dbReference type="GO" id="GO:0046872">
    <property type="term" value="F:metal ion binding"/>
    <property type="evidence" value="ECO:0007669"/>
    <property type="project" value="UniProtKB-KW"/>
</dbReference>
<dbReference type="Pfam" id="PF04055">
    <property type="entry name" value="Radical_SAM"/>
    <property type="match status" value="1"/>
</dbReference>
<dbReference type="AlphaFoldDB" id="A0A074LVY6"/>
<evidence type="ECO:0000256" key="7">
    <source>
        <dbReference type="ARBA" id="ARBA00023004"/>
    </source>
</evidence>
<dbReference type="GO" id="GO:0005829">
    <property type="term" value="C:cytosol"/>
    <property type="evidence" value="ECO:0007669"/>
    <property type="project" value="TreeGrafter"/>
</dbReference>
<dbReference type="FunFam" id="3.80.30.20:FF:000001">
    <property type="entry name" value="tRNA-2-methylthio-N(6)-dimethylallyladenosine synthase 2"/>
    <property type="match status" value="1"/>
</dbReference>
<dbReference type="SFLD" id="SFLDS00029">
    <property type="entry name" value="Radical_SAM"/>
    <property type="match status" value="1"/>
</dbReference>
<dbReference type="PROSITE" id="PS51918">
    <property type="entry name" value="RADICAL_SAM"/>
    <property type="match status" value="1"/>
</dbReference>
<dbReference type="InterPro" id="IPR023404">
    <property type="entry name" value="rSAM_horseshoe"/>
</dbReference>
<comment type="catalytic activity">
    <reaction evidence="10">
        <text>L-aspartate(89)-[ribosomal protein uS12]-hydrogen + (sulfur carrier)-SH + AH2 + 2 S-adenosyl-L-methionine = 3-methylsulfanyl-L-aspartate(89)-[ribosomal protein uS12]-hydrogen + (sulfur carrier)-H + 5'-deoxyadenosine + L-methionine + A + S-adenosyl-L-homocysteine + 2 H(+)</text>
        <dbReference type="Rhea" id="RHEA:37087"/>
        <dbReference type="Rhea" id="RHEA-COMP:10460"/>
        <dbReference type="Rhea" id="RHEA-COMP:10461"/>
        <dbReference type="Rhea" id="RHEA-COMP:14737"/>
        <dbReference type="Rhea" id="RHEA-COMP:14739"/>
        <dbReference type="ChEBI" id="CHEBI:13193"/>
        <dbReference type="ChEBI" id="CHEBI:15378"/>
        <dbReference type="ChEBI" id="CHEBI:17319"/>
        <dbReference type="ChEBI" id="CHEBI:17499"/>
        <dbReference type="ChEBI" id="CHEBI:29917"/>
        <dbReference type="ChEBI" id="CHEBI:29961"/>
        <dbReference type="ChEBI" id="CHEBI:57844"/>
        <dbReference type="ChEBI" id="CHEBI:57856"/>
        <dbReference type="ChEBI" id="CHEBI:59789"/>
        <dbReference type="ChEBI" id="CHEBI:64428"/>
        <dbReference type="ChEBI" id="CHEBI:73599"/>
        <dbReference type="EC" id="2.8.4.4"/>
    </reaction>
</comment>
<feature type="binding site" evidence="10">
    <location>
        <position position="162"/>
    </location>
    <ligand>
        <name>[4Fe-4S] cluster</name>
        <dbReference type="ChEBI" id="CHEBI:49883"/>
        <label>2</label>
        <note>4Fe-4S-S-AdoMet</note>
    </ligand>
</feature>
<keyword evidence="8 10" id="KW-0411">Iron-sulfur</keyword>
<dbReference type="EC" id="2.8.4.4" evidence="10"/>
<dbReference type="SUPFAM" id="SSF102114">
    <property type="entry name" value="Radical SAM enzymes"/>
    <property type="match status" value="1"/>
</dbReference>
<dbReference type="NCBIfam" id="TIGR00089">
    <property type="entry name" value="MiaB/RimO family radical SAM methylthiotransferase"/>
    <property type="match status" value="1"/>
</dbReference>
<dbReference type="GO" id="GO:0035597">
    <property type="term" value="F:tRNA-2-methylthio-N(6)-dimethylallyladenosine(37) synthase activity"/>
    <property type="evidence" value="ECO:0007669"/>
    <property type="project" value="UniProtKB-EC"/>
</dbReference>
<keyword evidence="7 10" id="KW-0408">Iron</keyword>
<dbReference type="Gene3D" id="3.40.50.12160">
    <property type="entry name" value="Methylthiotransferase, N-terminal domain"/>
    <property type="match status" value="1"/>
</dbReference>
<evidence type="ECO:0000256" key="5">
    <source>
        <dbReference type="ARBA" id="ARBA00022691"/>
    </source>
</evidence>
<reference evidence="14 15" key="1">
    <citation type="journal article" date="2013" name="Int. J. Syst. Evol. Microbiol.">
        <title>Tumebacillus flagellatus sp. nov., an alpha-amylase/pullulanase-producing bacterium isolated from cassava wastewater.</title>
        <authorList>
            <person name="Wang Q."/>
            <person name="Xie N."/>
            <person name="Qin Y."/>
            <person name="Shen N."/>
            <person name="Zhu J."/>
            <person name="Mi H."/>
            <person name="Huang R."/>
        </authorList>
    </citation>
    <scope>NUCLEOTIDE SEQUENCE [LARGE SCALE GENOMIC DNA]</scope>
    <source>
        <strain evidence="14 15">GST4</strain>
    </source>
</reference>